<reference evidence="2 3" key="1">
    <citation type="journal article" date="2024" name="bioRxiv">
        <title>A reference genome for Trichogramma kaykai: A tiny desert-dwelling parasitoid wasp with competing sex-ratio distorters.</title>
        <authorList>
            <person name="Culotta J."/>
            <person name="Lindsey A.R."/>
        </authorList>
    </citation>
    <scope>NUCLEOTIDE SEQUENCE [LARGE SCALE GENOMIC DNA]</scope>
    <source>
        <strain evidence="2 3">KSX58</strain>
    </source>
</reference>
<feature type="compositionally biased region" description="Pro residues" evidence="1">
    <location>
        <begin position="11"/>
        <end position="23"/>
    </location>
</feature>
<keyword evidence="3" id="KW-1185">Reference proteome</keyword>
<feature type="compositionally biased region" description="Polar residues" evidence="1">
    <location>
        <begin position="50"/>
        <end position="62"/>
    </location>
</feature>
<accession>A0ABD2WHR5</accession>
<dbReference type="Proteomes" id="UP001627154">
    <property type="component" value="Unassembled WGS sequence"/>
</dbReference>
<name>A0ABD2WHR5_9HYME</name>
<comment type="caution">
    <text evidence="2">The sequence shown here is derived from an EMBL/GenBank/DDBJ whole genome shotgun (WGS) entry which is preliminary data.</text>
</comment>
<evidence type="ECO:0000313" key="3">
    <source>
        <dbReference type="Proteomes" id="UP001627154"/>
    </source>
</evidence>
<gene>
    <name evidence="2" type="ORF">TKK_013089</name>
</gene>
<organism evidence="2 3">
    <name type="scientific">Trichogramma kaykai</name>
    <dbReference type="NCBI Taxonomy" id="54128"/>
    <lineage>
        <taxon>Eukaryota</taxon>
        <taxon>Metazoa</taxon>
        <taxon>Ecdysozoa</taxon>
        <taxon>Arthropoda</taxon>
        <taxon>Hexapoda</taxon>
        <taxon>Insecta</taxon>
        <taxon>Pterygota</taxon>
        <taxon>Neoptera</taxon>
        <taxon>Endopterygota</taxon>
        <taxon>Hymenoptera</taxon>
        <taxon>Apocrita</taxon>
        <taxon>Proctotrupomorpha</taxon>
        <taxon>Chalcidoidea</taxon>
        <taxon>Trichogrammatidae</taxon>
        <taxon>Trichogramma</taxon>
    </lineage>
</organism>
<dbReference type="AlphaFoldDB" id="A0ABD2WHR5"/>
<proteinExistence type="predicted"/>
<dbReference type="EMBL" id="JBJJXI010000106">
    <property type="protein sequence ID" value="KAL3392259.1"/>
    <property type="molecule type" value="Genomic_DNA"/>
</dbReference>
<evidence type="ECO:0000256" key="1">
    <source>
        <dbReference type="SAM" id="MobiDB-lite"/>
    </source>
</evidence>
<sequence length="234" mass="26147">MQLQIFKSPVLPEPDPKSFPIPPSDSENSVESDQESESENEQQNEPIDATSAQPSEKSNSTTNNKIVYSKGLMHCMDGNIAYFIDDQGQPVDEGARKLHEFNKLPKFSNISIGEVSFEVNKRVNHFALCIKEEKDISLSACKGNIKNTLFTLEAILKKREADIIFFTKSETIQGLPWSETIECISNAFQKSQIKILLEDIVVFRKPITGLNVYITGKISKTTSNAESNNAWIAS</sequence>
<protein>
    <submittedName>
        <fullName evidence="2">Uncharacterized protein</fullName>
    </submittedName>
</protein>
<evidence type="ECO:0000313" key="2">
    <source>
        <dbReference type="EMBL" id="KAL3392259.1"/>
    </source>
</evidence>
<feature type="region of interest" description="Disordered" evidence="1">
    <location>
        <begin position="1"/>
        <end position="62"/>
    </location>
</feature>
<feature type="compositionally biased region" description="Acidic residues" evidence="1">
    <location>
        <begin position="28"/>
        <end position="42"/>
    </location>
</feature>